<keyword evidence="5 9" id="KW-0812">Transmembrane</keyword>
<dbReference type="InterPro" id="IPR007387">
    <property type="entry name" value="TRAP_DctQ"/>
</dbReference>
<evidence type="ECO:0000256" key="7">
    <source>
        <dbReference type="ARBA" id="ARBA00023136"/>
    </source>
</evidence>
<comment type="similarity">
    <text evidence="8 9">Belongs to the TRAP transporter small permease family.</text>
</comment>
<dbReference type="Proteomes" id="UP001597059">
    <property type="component" value="Unassembled WGS sequence"/>
</dbReference>
<evidence type="ECO:0000256" key="8">
    <source>
        <dbReference type="ARBA" id="ARBA00038436"/>
    </source>
</evidence>
<evidence type="ECO:0000313" key="11">
    <source>
        <dbReference type="EMBL" id="MFD1383567.1"/>
    </source>
</evidence>
<evidence type="ECO:0000259" key="10">
    <source>
        <dbReference type="Pfam" id="PF04290"/>
    </source>
</evidence>
<comment type="function">
    <text evidence="9">Part of the tripartite ATP-independent periplasmic (TRAP) transport system.</text>
</comment>
<dbReference type="Pfam" id="PF04290">
    <property type="entry name" value="DctQ"/>
    <property type="match status" value="1"/>
</dbReference>
<evidence type="ECO:0000256" key="3">
    <source>
        <dbReference type="ARBA" id="ARBA00022475"/>
    </source>
</evidence>
<accession>A0ABW4B060</accession>
<keyword evidence="2 9" id="KW-0813">Transport</keyword>
<dbReference type="RefSeq" id="WP_377366962.1">
    <property type="nucleotide sequence ID" value="NZ_JBHTMN010000011.1"/>
</dbReference>
<feature type="transmembrane region" description="Helical" evidence="9">
    <location>
        <begin position="78"/>
        <end position="97"/>
    </location>
</feature>
<comment type="caution">
    <text evidence="11">The sequence shown here is derived from an EMBL/GenBank/DDBJ whole genome shotgun (WGS) entry which is preliminary data.</text>
</comment>
<keyword evidence="7 9" id="KW-0472">Membrane</keyword>
<feature type="transmembrane region" description="Helical" evidence="9">
    <location>
        <begin position="46"/>
        <end position="66"/>
    </location>
</feature>
<organism evidence="11 12">
    <name type="scientific">Rhodanobacter aciditrophus</name>
    <dbReference type="NCBI Taxonomy" id="1623218"/>
    <lineage>
        <taxon>Bacteria</taxon>
        <taxon>Pseudomonadati</taxon>
        <taxon>Pseudomonadota</taxon>
        <taxon>Gammaproteobacteria</taxon>
        <taxon>Lysobacterales</taxon>
        <taxon>Rhodanobacteraceae</taxon>
        <taxon>Rhodanobacter</taxon>
    </lineage>
</organism>
<evidence type="ECO:0000256" key="5">
    <source>
        <dbReference type="ARBA" id="ARBA00022692"/>
    </source>
</evidence>
<evidence type="ECO:0000256" key="9">
    <source>
        <dbReference type="RuleBase" id="RU369079"/>
    </source>
</evidence>
<evidence type="ECO:0000256" key="4">
    <source>
        <dbReference type="ARBA" id="ARBA00022519"/>
    </source>
</evidence>
<evidence type="ECO:0000256" key="6">
    <source>
        <dbReference type="ARBA" id="ARBA00022989"/>
    </source>
</evidence>
<keyword evidence="3" id="KW-1003">Cell membrane</keyword>
<evidence type="ECO:0000313" key="12">
    <source>
        <dbReference type="Proteomes" id="UP001597059"/>
    </source>
</evidence>
<feature type="transmembrane region" description="Helical" evidence="9">
    <location>
        <begin position="118"/>
        <end position="140"/>
    </location>
</feature>
<keyword evidence="6 9" id="KW-1133">Transmembrane helix</keyword>
<dbReference type="InterPro" id="IPR055348">
    <property type="entry name" value="DctQ"/>
</dbReference>
<evidence type="ECO:0000256" key="1">
    <source>
        <dbReference type="ARBA" id="ARBA00004429"/>
    </source>
</evidence>
<keyword evidence="12" id="KW-1185">Reference proteome</keyword>
<dbReference type="PANTHER" id="PTHR35011">
    <property type="entry name" value="2,3-DIKETO-L-GULONATE TRAP TRANSPORTER SMALL PERMEASE PROTEIN YIAM"/>
    <property type="match status" value="1"/>
</dbReference>
<proteinExistence type="inferred from homology"/>
<keyword evidence="4 9" id="KW-0997">Cell inner membrane</keyword>
<feature type="transmembrane region" description="Helical" evidence="9">
    <location>
        <begin position="160"/>
        <end position="182"/>
    </location>
</feature>
<gene>
    <name evidence="11" type="ORF">ACFQ45_09325</name>
</gene>
<feature type="domain" description="Tripartite ATP-independent periplasmic transporters DctQ component" evidence="10">
    <location>
        <begin position="52"/>
        <end position="185"/>
    </location>
</feature>
<comment type="subunit">
    <text evidence="9">The complex comprises the extracytoplasmic solute receptor protein and the two transmembrane proteins.</text>
</comment>
<reference evidence="12" key="1">
    <citation type="journal article" date="2019" name="Int. J. Syst. Evol. Microbiol.">
        <title>The Global Catalogue of Microorganisms (GCM) 10K type strain sequencing project: providing services to taxonomists for standard genome sequencing and annotation.</title>
        <authorList>
            <consortium name="The Broad Institute Genomics Platform"/>
            <consortium name="The Broad Institute Genome Sequencing Center for Infectious Disease"/>
            <person name="Wu L."/>
            <person name="Ma J."/>
        </authorList>
    </citation>
    <scope>NUCLEOTIDE SEQUENCE [LARGE SCALE GENOMIC DNA]</scope>
    <source>
        <strain evidence="12">JCM 30774</strain>
    </source>
</reference>
<dbReference type="EMBL" id="JBHTMN010000011">
    <property type="protein sequence ID" value="MFD1383567.1"/>
    <property type="molecule type" value="Genomic_DNA"/>
</dbReference>
<comment type="subcellular location">
    <subcellularLocation>
        <location evidence="1 9">Cell inner membrane</location>
        <topology evidence="1 9">Multi-pass membrane protein</topology>
    </subcellularLocation>
</comment>
<sequence length="197" mass="22411">MSNHEISQDLKAIEAKLSDTTWSTLPHTRLSRAIDRVIEIIGRNVSFVWVLLMLLIVANTLMRYIFSVNFVALEELQWHLYAIGFMLGLSYCLTHDGHVRVDTLVERCHLRTRATIELLGLSLLLLPFCLIVFDYSLPFITRSYRLSEVSSAPGGLPMRWLIKSTVAIAFALLTLAAFSRWLRCFALLRQPKSTASV</sequence>
<name>A0ABW4B060_9GAMM</name>
<dbReference type="PANTHER" id="PTHR35011:SF4">
    <property type="entry name" value="SLL1102 PROTEIN"/>
    <property type="match status" value="1"/>
</dbReference>
<protein>
    <recommendedName>
        <fullName evidence="9">TRAP transporter small permease protein</fullName>
    </recommendedName>
</protein>
<evidence type="ECO:0000256" key="2">
    <source>
        <dbReference type="ARBA" id="ARBA00022448"/>
    </source>
</evidence>